<protein>
    <submittedName>
        <fullName evidence="1">Uncharacterized protein</fullName>
    </submittedName>
</protein>
<evidence type="ECO:0000313" key="1">
    <source>
        <dbReference type="EMBL" id="BCJ93570.1"/>
    </source>
</evidence>
<sequence length="60" mass="6700">MKLMIEVDIDLEESGLIEKEVKDKDLLINGADFQGIGLTLKQVSYELKGNQLLHIGLLNC</sequence>
<dbReference type="RefSeq" id="WP_184090936.1">
    <property type="nucleotide sequence ID" value="NZ_AP023367.1"/>
</dbReference>
<proteinExistence type="predicted"/>
<evidence type="ECO:0000313" key="2">
    <source>
        <dbReference type="Proteomes" id="UP000515561"/>
    </source>
</evidence>
<dbReference type="Proteomes" id="UP000515561">
    <property type="component" value="Chromosome"/>
</dbReference>
<keyword evidence="2" id="KW-1185">Reference proteome</keyword>
<reference evidence="1 2" key="1">
    <citation type="journal article" date="2016" name="Int. J. Syst. Evol. Microbiol.">
        <title>Descriptions of Anaerotaenia torta gen. nov., sp. nov. and Anaerocolumna cellulosilytica gen. nov., sp. nov. isolated from a methanogenic reactor of cattle waste.</title>
        <authorList>
            <person name="Uek A."/>
            <person name="Ohtaki Y."/>
            <person name="Kaku N."/>
            <person name="Ueki K."/>
        </authorList>
    </citation>
    <scope>NUCLEOTIDE SEQUENCE [LARGE SCALE GENOMIC DNA]</scope>
    <source>
        <strain evidence="1 2">SN021</strain>
    </source>
</reference>
<dbReference type="EMBL" id="AP023367">
    <property type="protein sequence ID" value="BCJ93570.1"/>
    <property type="molecule type" value="Genomic_DNA"/>
</dbReference>
<name>A0A6S6R2M5_9FIRM</name>
<organism evidence="1 2">
    <name type="scientific">Anaerocolumna cellulosilytica</name>
    <dbReference type="NCBI Taxonomy" id="433286"/>
    <lineage>
        <taxon>Bacteria</taxon>
        <taxon>Bacillati</taxon>
        <taxon>Bacillota</taxon>
        <taxon>Clostridia</taxon>
        <taxon>Lachnospirales</taxon>
        <taxon>Lachnospiraceae</taxon>
        <taxon>Anaerocolumna</taxon>
    </lineage>
</organism>
<dbReference type="KEGG" id="acel:acsn021_11390"/>
<gene>
    <name evidence="1" type="ORF">acsn021_11390</name>
</gene>
<dbReference type="AlphaFoldDB" id="A0A6S6R2M5"/>
<accession>A0A6S6R2M5</accession>